<evidence type="ECO:0000256" key="14">
    <source>
        <dbReference type="ARBA" id="ARBA00051970"/>
    </source>
</evidence>
<evidence type="ECO:0000256" key="17">
    <source>
        <dbReference type="ARBA" id="ARBA00067010"/>
    </source>
</evidence>
<dbReference type="InterPro" id="IPR050217">
    <property type="entry name" value="Peroxiredoxin"/>
</dbReference>
<dbReference type="InterPro" id="IPR000866">
    <property type="entry name" value="AhpC/TSA"/>
</dbReference>
<dbReference type="GO" id="GO:0045454">
    <property type="term" value="P:cell redox homeostasis"/>
    <property type="evidence" value="ECO:0007669"/>
    <property type="project" value="TreeGrafter"/>
</dbReference>
<feature type="active site" description="Cysteine sulfenic acid (-SOH) intermediate; for peroxidase activity" evidence="18">
    <location>
        <position position="52"/>
    </location>
</feature>
<accession>A0A518CZC1</accession>
<protein>
    <recommendedName>
        <fullName evidence="4">Alkyl hydroperoxide reductase C</fullName>
        <ecNumber evidence="3">1.11.1.26</ecNumber>
        <ecNumber evidence="17">1.11.1.28</ecNumber>
    </recommendedName>
    <alternativeName>
        <fullName evidence="12">Peroxiredoxin</fullName>
    </alternativeName>
</protein>
<dbReference type="PROSITE" id="PS51352">
    <property type="entry name" value="THIOREDOXIN_2"/>
    <property type="match status" value="1"/>
</dbReference>
<keyword evidence="7" id="KW-0049">Antioxidant</keyword>
<gene>
    <name evidence="20" type="ORF">Pla163_16910</name>
</gene>
<proteinExistence type="predicted"/>
<evidence type="ECO:0000256" key="15">
    <source>
        <dbReference type="ARBA" id="ARBA00055957"/>
    </source>
</evidence>
<evidence type="ECO:0000256" key="16">
    <source>
        <dbReference type="ARBA" id="ARBA00062350"/>
    </source>
</evidence>
<comment type="catalytic activity">
    <reaction evidence="13">
        <text>a hydroperoxide + NADH + H(+) = an alcohol + NAD(+) + H2O</text>
        <dbReference type="Rhea" id="RHEA:62628"/>
        <dbReference type="ChEBI" id="CHEBI:15377"/>
        <dbReference type="ChEBI" id="CHEBI:15378"/>
        <dbReference type="ChEBI" id="CHEBI:30879"/>
        <dbReference type="ChEBI" id="CHEBI:35924"/>
        <dbReference type="ChEBI" id="CHEBI:57540"/>
        <dbReference type="ChEBI" id="CHEBI:57945"/>
        <dbReference type="EC" id="1.11.1.26"/>
    </reaction>
</comment>
<evidence type="ECO:0000256" key="5">
    <source>
        <dbReference type="ARBA" id="ARBA00022490"/>
    </source>
</evidence>
<dbReference type="EC" id="1.11.1.26" evidence="3"/>
<organism evidence="20 21">
    <name type="scientific">Rohdeia mirabilis</name>
    <dbReference type="NCBI Taxonomy" id="2528008"/>
    <lineage>
        <taxon>Bacteria</taxon>
        <taxon>Pseudomonadati</taxon>
        <taxon>Planctomycetota</taxon>
        <taxon>Planctomycetia</taxon>
        <taxon>Planctomycetia incertae sedis</taxon>
        <taxon>Rohdeia</taxon>
    </lineage>
</organism>
<dbReference type="GO" id="GO:0008379">
    <property type="term" value="F:thioredoxin peroxidase activity"/>
    <property type="evidence" value="ECO:0007669"/>
    <property type="project" value="TreeGrafter"/>
</dbReference>
<dbReference type="PANTHER" id="PTHR10681:SF121">
    <property type="entry name" value="ALKYL HYDROPEROXIDE REDUCTASE C"/>
    <property type="match status" value="1"/>
</dbReference>
<evidence type="ECO:0000256" key="13">
    <source>
        <dbReference type="ARBA" id="ARBA00047572"/>
    </source>
</evidence>
<evidence type="ECO:0000256" key="7">
    <source>
        <dbReference type="ARBA" id="ARBA00022862"/>
    </source>
</evidence>
<evidence type="ECO:0000313" key="21">
    <source>
        <dbReference type="Proteomes" id="UP000319342"/>
    </source>
</evidence>
<evidence type="ECO:0000256" key="2">
    <source>
        <dbReference type="ARBA" id="ARBA00011654"/>
    </source>
</evidence>
<evidence type="ECO:0000256" key="1">
    <source>
        <dbReference type="ARBA" id="ARBA00004496"/>
    </source>
</evidence>
<keyword evidence="10" id="KW-1015">Disulfide bond</keyword>
<dbReference type="CDD" id="cd03015">
    <property type="entry name" value="PRX_Typ2cys"/>
    <property type="match status" value="1"/>
</dbReference>
<evidence type="ECO:0000256" key="10">
    <source>
        <dbReference type="ARBA" id="ARBA00023157"/>
    </source>
</evidence>
<dbReference type="GO" id="GO:0006979">
    <property type="term" value="P:response to oxidative stress"/>
    <property type="evidence" value="ECO:0007669"/>
    <property type="project" value="TreeGrafter"/>
</dbReference>
<dbReference type="EMBL" id="CP036290">
    <property type="protein sequence ID" value="QDU84580.1"/>
    <property type="molecule type" value="Genomic_DNA"/>
</dbReference>
<dbReference type="InterPro" id="IPR024706">
    <property type="entry name" value="Peroxiredoxin_AhpC-typ"/>
</dbReference>
<keyword evidence="9" id="KW-0346">Stress response</keyword>
<comment type="subcellular location">
    <subcellularLocation>
        <location evidence="1">Cytoplasm</location>
    </subcellularLocation>
</comment>
<evidence type="ECO:0000256" key="12">
    <source>
        <dbReference type="ARBA" id="ARBA00032077"/>
    </source>
</evidence>
<dbReference type="PIRSF" id="PIRSF000239">
    <property type="entry name" value="AHPC"/>
    <property type="match status" value="1"/>
</dbReference>
<comment type="function">
    <text evidence="15">Thiol-specific peroxidase that catalyzes the reduction of hydrogen peroxide and organic hydroperoxides to water and alcohols, respectively. Plays a role in cell protection against oxidative stress by detoxifying peroxides. Together with AhpD, DlaT and Lpd, constitutes an NADH-dependent peroxidase active against hydrogen and alkyl peroxides as well as serving as a peroxynitrite reductase, thus protecting the bacterium against reactive nitrogen intermediates and oxidative stress generated by the host immune system. Does not however seem to play a role in detoxification of isoniazid.</text>
</comment>
<evidence type="ECO:0000256" key="11">
    <source>
        <dbReference type="ARBA" id="ARBA00023284"/>
    </source>
</evidence>
<evidence type="ECO:0000256" key="8">
    <source>
        <dbReference type="ARBA" id="ARBA00023002"/>
    </source>
</evidence>
<keyword evidence="11" id="KW-0676">Redox-active center</keyword>
<evidence type="ECO:0000313" key="20">
    <source>
        <dbReference type="EMBL" id="QDU84580.1"/>
    </source>
</evidence>
<keyword evidence="21" id="KW-1185">Reference proteome</keyword>
<feature type="domain" description="Thioredoxin" evidence="19">
    <location>
        <begin position="2"/>
        <end position="162"/>
    </location>
</feature>
<evidence type="ECO:0000256" key="4">
    <source>
        <dbReference type="ARBA" id="ARBA00017462"/>
    </source>
</evidence>
<evidence type="ECO:0000256" key="6">
    <source>
        <dbReference type="ARBA" id="ARBA00022559"/>
    </source>
</evidence>
<dbReference type="GO" id="GO:0102039">
    <property type="term" value="F:NADH-dependent peroxiredoxin activity"/>
    <property type="evidence" value="ECO:0007669"/>
    <property type="project" value="UniProtKB-EC"/>
</dbReference>
<dbReference type="EC" id="1.11.1.28" evidence="17"/>
<name>A0A518CZC1_9BACT</name>
<keyword evidence="5" id="KW-0963">Cytoplasm</keyword>
<dbReference type="GO" id="GO:0033554">
    <property type="term" value="P:cellular response to stress"/>
    <property type="evidence" value="ECO:0007669"/>
    <property type="project" value="TreeGrafter"/>
</dbReference>
<evidence type="ECO:0000256" key="18">
    <source>
        <dbReference type="PIRSR" id="PIRSR000239-1"/>
    </source>
</evidence>
<dbReference type="RefSeq" id="WP_145186380.1">
    <property type="nucleotide sequence ID" value="NZ_CP036290.1"/>
</dbReference>
<keyword evidence="8 20" id="KW-0560">Oxidoreductase</keyword>
<dbReference type="GO" id="GO:0042744">
    <property type="term" value="P:hydrogen peroxide catabolic process"/>
    <property type="evidence" value="ECO:0007669"/>
    <property type="project" value="TreeGrafter"/>
</dbReference>
<dbReference type="PANTHER" id="PTHR10681">
    <property type="entry name" value="THIOREDOXIN PEROXIDASE"/>
    <property type="match status" value="1"/>
</dbReference>
<dbReference type="AlphaFoldDB" id="A0A518CZC1"/>
<evidence type="ECO:0000256" key="3">
    <source>
        <dbReference type="ARBA" id="ARBA00013021"/>
    </source>
</evidence>
<dbReference type="FunFam" id="3.40.30.10:FF:000043">
    <property type="entry name" value="Alkyl hydroperoxide reductase C"/>
    <property type="match status" value="1"/>
</dbReference>
<evidence type="ECO:0000256" key="9">
    <source>
        <dbReference type="ARBA" id="ARBA00023016"/>
    </source>
</evidence>
<evidence type="ECO:0000259" key="19">
    <source>
        <dbReference type="PROSITE" id="PS51352"/>
    </source>
</evidence>
<keyword evidence="6 20" id="KW-0575">Peroxidase</keyword>
<reference evidence="20 21" key="1">
    <citation type="submission" date="2019-02" db="EMBL/GenBank/DDBJ databases">
        <title>Deep-cultivation of Planctomycetes and their phenomic and genomic characterization uncovers novel biology.</title>
        <authorList>
            <person name="Wiegand S."/>
            <person name="Jogler M."/>
            <person name="Boedeker C."/>
            <person name="Pinto D."/>
            <person name="Vollmers J."/>
            <person name="Rivas-Marin E."/>
            <person name="Kohn T."/>
            <person name="Peeters S.H."/>
            <person name="Heuer A."/>
            <person name="Rast P."/>
            <person name="Oberbeckmann S."/>
            <person name="Bunk B."/>
            <person name="Jeske O."/>
            <person name="Meyerdierks A."/>
            <person name="Storesund J.E."/>
            <person name="Kallscheuer N."/>
            <person name="Luecker S."/>
            <person name="Lage O.M."/>
            <person name="Pohl T."/>
            <person name="Merkel B.J."/>
            <person name="Hornburger P."/>
            <person name="Mueller R.-W."/>
            <person name="Bruemmer F."/>
            <person name="Labrenz M."/>
            <person name="Spormann A.M."/>
            <person name="Op den Camp H."/>
            <person name="Overmann J."/>
            <person name="Amann R."/>
            <person name="Jetten M.S.M."/>
            <person name="Mascher T."/>
            <person name="Medema M.H."/>
            <person name="Devos D.P."/>
            <person name="Kaster A.-K."/>
            <person name="Ovreas L."/>
            <person name="Rohde M."/>
            <person name="Galperin M.Y."/>
            <person name="Jogler C."/>
        </authorList>
    </citation>
    <scope>NUCLEOTIDE SEQUENCE [LARGE SCALE GENOMIC DNA]</scope>
    <source>
        <strain evidence="20 21">Pla163</strain>
    </source>
</reference>
<dbReference type="GO" id="GO:0005829">
    <property type="term" value="C:cytosol"/>
    <property type="evidence" value="ECO:0007669"/>
    <property type="project" value="TreeGrafter"/>
</dbReference>
<dbReference type="Pfam" id="PF00578">
    <property type="entry name" value="AhpC-TSA"/>
    <property type="match status" value="1"/>
</dbReference>
<dbReference type="OrthoDB" id="9812811at2"/>
<comment type="subunit">
    <text evidence="2">Homodimer; disulfide-linked, upon oxidation. 5 homodimers assemble to form a ring-like decamer.</text>
</comment>
<dbReference type="InterPro" id="IPR013766">
    <property type="entry name" value="Thioredoxin_domain"/>
</dbReference>
<sequence>MLTVGDHLPEFALQATVGIDSPNTAFKDLTDKSYPGKWLVVFAWPKDFTFICPTEIAAFGRMNGEFSDRDAQVLGLSTDSEFVHFAWRRDHADLRDLPFPMLADVKREFSAALGILDKNEGVCLRATFIVDPEGVIRHVSVNDLSVGRNPEETLRILDGLQTDELCPCNWTKGEETITIP</sequence>
<dbReference type="InterPro" id="IPR036249">
    <property type="entry name" value="Thioredoxin-like_sf"/>
</dbReference>
<comment type="catalytic activity">
    <reaction evidence="14">
        <text>N(6)-[(R)-dihydrolipoyl]-L-lysyl-[lipoyl-carrier protein] + a hydroperoxide = N(6)-[(R)-lipoyl]-L-lysyl-[lipoyl-carrier protein] + an alcohol + H2O</text>
        <dbReference type="Rhea" id="RHEA:62636"/>
        <dbReference type="Rhea" id="RHEA-COMP:10502"/>
        <dbReference type="Rhea" id="RHEA-COMP:16355"/>
        <dbReference type="ChEBI" id="CHEBI:15377"/>
        <dbReference type="ChEBI" id="CHEBI:30879"/>
        <dbReference type="ChEBI" id="CHEBI:35924"/>
        <dbReference type="ChEBI" id="CHEBI:83099"/>
        <dbReference type="ChEBI" id="CHEBI:83100"/>
        <dbReference type="EC" id="1.11.1.28"/>
    </reaction>
</comment>
<dbReference type="Proteomes" id="UP000319342">
    <property type="component" value="Chromosome"/>
</dbReference>
<dbReference type="Gene3D" id="3.40.30.10">
    <property type="entry name" value="Glutaredoxin"/>
    <property type="match status" value="1"/>
</dbReference>
<dbReference type="SUPFAM" id="SSF52833">
    <property type="entry name" value="Thioredoxin-like"/>
    <property type="match status" value="1"/>
</dbReference>
<comment type="subunit">
    <text evidence="16">Homodimer; disulfide-linked, upon oxidation. 6 homodimers assemble to form a ring-like dodecamer. Identified in a complex with AhpD, DlaT and Lpd.</text>
</comment>